<evidence type="ECO:0000256" key="1">
    <source>
        <dbReference type="SAM" id="MobiDB-lite"/>
    </source>
</evidence>
<feature type="domain" description="F-box" evidence="2">
    <location>
        <begin position="2"/>
        <end position="49"/>
    </location>
</feature>
<proteinExistence type="predicted"/>
<evidence type="ECO:0000313" key="8">
    <source>
        <dbReference type="Proteomes" id="UP000309601"/>
    </source>
</evidence>
<dbReference type="Proteomes" id="UP000307169">
    <property type="component" value="Unassembled WGS sequence"/>
</dbReference>
<evidence type="ECO:0000313" key="6">
    <source>
        <dbReference type="EMBL" id="TIC65481.1"/>
    </source>
</evidence>
<dbReference type="InterPro" id="IPR001810">
    <property type="entry name" value="F-box_dom"/>
</dbReference>
<dbReference type="EMBL" id="SPRW01000022">
    <property type="protein sequence ID" value="TIC65296.1"/>
    <property type="molecule type" value="Genomic_DNA"/>
</dbReference>
<evidence type="ECO:0000259" key="2">
    <source>
        <dbReference type="PROSITE" id="PS50181"/>
    </source>
</evidence>
<dbReference type="Proteomes" id="UP000310685">
    <property type="component" value="Unassembled WGS sequence"/>
</dbReference>
<feature type="compositionally biased region" description="Acidic residues" evidence="1">
    <location>
        <begin position="104"/>
        <end position="118"/>
    </location>
</feature>
<evidence type="ECO:0000313" key="10">
    <source>
        <dbReference type="Proteomes" id="UP000310708"/>
    </source>
</evidence>
<feature type="region of interest" description="Disordered" evidence="1">
    <location>
        <begin position="54"/>
        <end position="164"/>
    </location>
</feature>
<reference evidence="7 8" key="1">
    <citation type="submission" date="2019-03" db="EMBL/GenBank/DDBJ databases">
        <title>Sequencing 25 genomes of Wallemia mellicola.</title>
        <authorList>
            <person name="Gostincar C."/>
        </authorList>
    </citation>
    <scope>NUCLEOTIDE SEQUENCE [LARGE SCALE GENOMIC DNA]</scope>
    <source>
        <strain evidence="4 7">EXF-1262</strain>
        <strain evidence="5 8">EXF-1274</strain>
        <strain evidence="3 9">EXF-6152</strain>
        <strain evidence="6 10">EXF-757</strain>
    </source>
</reference>
<evidence type="ECO:0000313" key="4">
    <source>
        <dbReference type="EMBL" id="TIC00807.1"/>
    </source>
</evidence>
<name>A0A4T0NWK3_9BASI</name>
<sequence length="307" mass="34904">MSSGLLKLPTEVLLRIPEYLDPGSFDMLAQTCKELRELFSTDNLSWRAVSQNVRIGRPDRSRSRSRSRSVRRERDTFATIGRRAASEERGRGRKGPINWKMDYSSEEDSESTIEEVDAEMASMQVEHPEEAGDSVRPLRDSSRSLRHTSNSRSRSRSRSRVRTARAHPALSALWFNRAGTTVDSVEVILPDTDQREKLVDHPQTYYCLATEPPLRKVELQVGDHVSRVENDEGITVCDVVDETLNTINYIITNAAVSDDGEMDPATTLVLDGRYVLAFLVKFSLTQIIRLKRIQYVEPETLECIFEL</sequence>
<dbReference type="Proteomes" id="UP000310708">
    <property type="component" value="Unassembled WGS sequence"/>
</dbReference>
<dbReference type="EMBL" id="SPRX01000023">
    <property type="protein sequence ID" value="TIC65481.1"/>
    <property type="molecule type" value="Genomic_DNA"/>
</dbReference>
<accession>A0A4T0NWK3</accession>
<dbReference type="Pfam" id="PF12937">
    <property type="entry name" value="F-box-like"/>
    <property type="match status" value="1"/>
</dbReference>
<dbReference type="SUPFAM" id="SSF81383">
    <property type="entry name" value="F-box domain"/>
    <property type="match status" value="1"/>
</dbReference>
<evidence type="ECO:0000313" key="7">
    <source>
        <dbReference type="Proteomes" id="UP000307169"/>
    </source>
</evidence>
<dbReference type="AlphaFoldDB" id="A0A4T0NWK3"/>
<evidence type="ECO:0000313" key="3">
    <source>
        <dbReference type="EMBL" id="TIB79673.1"/>
    </source>
</evidence>
<dbReference type="EMBL" id="SPRC01000022">
    <property type="protein sequence ID" value="TIB79673.1"/>
    <property type="molecule type" value="Genomic_DNA"/>
</dbReference>
<protein>
    <recommendedName>
        <fullName evidence="2">F-box domain-containing protein</fullName>
    </recommendedName>
</protein>
<evidence type="ECO:0000313" key="9">
    <source>
        <dbReference type="Proteomes" id="UP000310685"/>
    </source>
</evidence>
<dbReference type="Proteomes" id="UP000309601">
    <property type="component" value="Unassembled WGS sequence"/>
</dbReference>
<comment type="caution">
    <text evidence="4">The sequence shown here is derived from an EMBL/GenBank/DDBJ whole genome shotgun (WGS) entry which is preliminary data.</text>
</comment>
<dbReference type="Gene3D" id="1.20.1280.50">
    <property type="match status" value="1"/>
</dbReference>
<dbReference type="PROSITE" id="PS50181">
    <property type="entry name" value="FBOX"/>
    <property type="match status" value="1"/>
</dbReference>
<dbReference type="InterPro" id="IPR036047">
    <property type="entry name" value="F-box-like_dom_sf"/>
</dbReference>
<evidence type="ECO:0000313" key="5">
    <source>
        <dbReference type="EMBL" id="TIC65296.1"/>
    </source>
</evidence>
<gene>
    <name evidence="6" type="ORF">E3Q01_02133</name>
    <name evidence="5" type="ORF">E3Q02_02255</name>
    <name evidence="4" type="ORF">E3Q17_02029</name>
    <name evidence="3" type="ORF">E3Q22_02360</name>
</gene>
<feature type="compositionally biased region" description="Basic residues" evidence="1">
    <location>
        <begin position="153"/>
        <end position="164"/>
    </location>
</feature>
<dbReference type="EMBL" id="SPRH01000020">
    <property type="protein sequence ID" value="TIC00807.1"/>
    <property type="molecule type" value="Genomic_DNA"/>
</dbReference>
<organism evidence="4 7">
    <name type="scientific">Wallemia mellicola</name>
    <dbReference type="NCBI Taxonomy" id="1708541"/>
    <lineage>
        <taxon>Eukaryota</taxon>
        <taxon>Fungi</taxon>
        <taxon>Dikarya</taxon>
        <taxon>Basidiomycota</taxon>
        <taxon>Wallemiomycotina</taxon>
        <taxon>Wallemiomycetes</taxon>
        <taxon>Wallemiales</taxon>
        <taxon>Wallemiaceae</taxon>
        <taxon>Wallemia</taxon>
    </lineage>
</organism>